<dbReference type="SUPFAM" id="SSF56436">
    <property type="entry name" value="C-type lectin-like"/>
    <property type="match status" value="1"/>
</dbReference>
<dbReference type="PROSITE" id="PS00615">
    <property type="entry name" value="C_TYPE_LECTIN_1"/>
    <property type="match status" value="1"/>
</dbReference>
<dbReference type="Gene3D" id="3.10.100.10">
    <property type="entry name" value="Mannose-Binding Protein A, subunit A"/>
    <property type="match status" value="1"/>
</dbReference>
<protein>
    <submittedName>
        <fullName evidence="4">C-type lectin 2</fullName>
    </submittedName>
</protein>
<dbReference type="Pfam" id="PF00059">
    <property type="entry name" value="Lectin_C"/>
    <property type="match status" value="1"/>
</dbReference>
<keyword evidence="4" id="KW-0430">Lectin</keyword>
<feature type="domain" description="C-type lectin" evidence="3">
    <location>
        <begin position="34"/>
        <end position="151"/>
    </location>
</feature>
<evidence type="ECO:0000259" key="3">
    <source>
        <dbReference type="PROSITE" id="PS50041"/>
    </source>
</evidence>
<feature type="chain" id="PRO_5002192768" evidence="2">
    <location>
        <begin position="26"/>
        <end position="160"/>
    </location>
</feature>
<dbReference type="EMBL" id="KP125898">
    <property type="protein sequence ID" value="AJQ21493.1"/>
    <property type="molecule type" value="mRNA"/>
</dbReference>
<accession>A0A0C5PW10</accession>
<dbReference type="InterPro" id="IPR016186">
    <property type="entry name" value="C-type_lectin-like/link_sf"/>
</dbReference>
<proteinExistence type="evidence at transcript level"/>
<dbReference type="InterPro" id="IPR001304">
    <property type="entry name" value="C-type_lectin-like"/>
</dbReference>
<sequence length="160" mass="18153">MALCKKSMLYIILICLFVCFQNGICQCPNGWNHHSTSCYYFSDNTKNWDTSSASCQAHHAELAVIETDEENTFIWSVMTKLGGMFWLDGTDEFSEGQWEWASTNAAFDYSNWYPGEPNNSGGREDCVLTGGVYKTFWNDAPCTDHFKYICEKSLESPIVG</sequence>
<dbReference type="SMR" id="A0A0C5PW10"/>
<keyword evidence="2" id="KW-0732">Signal</keyword>
<dbReference type="PROSITE" id="PS50041">
    <property type="entry name" value="C_TYPE_LECTIN_2"/>
    <property type="match status" value="1"/>
</dbReference>
<evidence type="ECO:0000256" key="2">
    <source>
        <dbReference type="SAM" id="SignalP"/>
    </source>
</evidence>
<dbReference type="InterPro" id="IPR018378">
    <property type="entry name" value="C-type_lectin_CS"/>
</dbReference>
<dbReference type="GO" id="GO:0030246">
    <property type="term" value="F:carbohydrate binding"/>
    <property type="evidence" value="ECO:0007669"/>
    <property type="project" value="UniProtKB-KW"/>
</dbReference>
<organism evidence="4">
    <name type="scientific">Mytilus galloprovincialis</name>
    <name type="common">Mediterranean mussel</name>
    <dbReference type="NCBI Taxonomy" id="29158"/>
    <lineage>
        <taxon>Eukaryota</taxon>
        <taxon>Metazoa</taxon>
        <taxon>Spiralia</taxon>
        <taxon>Lophotrochozoa</taxon>
        <taxon>Mollusca</taxon>
        <taxon>Bivalvia</taxon>
        <taxon>Autobranchia</taxon>
        <taxon>Pteriomorphia</taxon>
        <taxon>Mytilida</taxon>
        <taxon>Mytiloidea</taxon>
        <taxon>Mytilidae</taxon>
        <taxon>Mytilinae</taxon>
        <taxon>Mytilus</taxon>
    </lineage>
</organism>
<dbReference type="InterPro" id="IPR016187">
    <property type="entry name" value="CTDL_fold"/>
</dbReference>
<evidence type="ECO:0000256" key="1">
    <source>
        <dbReference type="ARBA" id="ARBA00023157"/>
    </source>
</evidence>
<dbReference type="AlphaFoldDB" id="A0A0C5PW10"/>
<dbReference type="PANTHER" id="PTHR22803">
    <property type="entry name" value="MANNOSE, PHOSPHOLIPASE, LECTIN RECEPTOR RELATED"/>
    <property type="match status" value="1"/>
</dbReference>
<dbReference type="SMART" id="SM00034">
    <property type="entry name" value="CLECT"/>
    <property type="match status" value="1"/>
</dbReference>
<reference evidence="4" key="1">
    <citation type="journal article" date="2015" name="Fish Shellfish Immunol.">
        <title>An updated molecular basis for mussel immunity.</title>
        <authorList>
            <person name="Gerdol M."/>
            <person name="Venier P."/>
        </authorList>
    </citation>
    <scope>NUCLEOTIDE SEQUENCE</scope>
</reference>
<dbReference type="InterPro" id="IPR050111">
    <property type="entry name" value="C-type_lectin/snaclec_domain"/>
</dbReference>
<feature type="signal peptide" evidence="2">
    <location>
        <begin position="1"/>
        <end position="25"/>
    </location>
</feature>
<keyword evidence="1" id="KW-1015">Disulfide bond</keyword>
<name>A0A0C5PW10_MYTGA</name>
<evidence type="ECO:0000313" key="4">
    <source>
        <dbReference type="EMBL" id="AJQ21493.1"/>
    </source>
</evidence>